<reference evidence="4 5" key="1">
    <citation type="submission" date="2022-03" db="EMBL/GenBank/DDBJ databases">
        <title>Genomic Encyclopedia of Type Strains, Phase III (KMG-III): the genomes of soil and plant-associated and newly described type strains.</title>
        <authorList>
            <person name="Whitman W."/>
        </authorList>
    </citation>
    <scope>NUCLEOTIDE SEQUENCE [LARGE SCALE GENOMIC DNA]</scope>
    <source>
        <strain evidence="4 5">BSker1</strain>
    </source>
</reference>
<dbReference type="NCBIfam" id="TIGR00254">
    <property type="entry name" value="GGDEF"/>
    <property type="match status" value="1"/>
</dbReference>
<dbReference type="InterPro" id="IPR050469">
    <property type="entry name" value="Diguanylate_Cyclase"/>
</dbReference>
<evidence type="ECO:0000313" key="5">
    <source>
        <dbReference type="Proteomes" id="UP001523550"/>
    </source>
</evidence>
<dbReference type="RefSeq" id="WP_253448161.1">
    <property type="nucleotide sequence ID" value="NZ_JALJYF010000002.1"/>
</dbReference>
<gene>
    <name evidence="4" type="ORF">J2T60_001639</name>
</gene>
<sequence>MERLSEGPVYERCLAALDEHIRRYFVERDIQATLAQYHDNAVGLGTGRGETAMDPASLREIVRNDLGGYTSSVELDIKTRAFYQVTPEVVISQMLLDFSITNNTHRMTLRESRHNLVWHLPAEGDPRICHVHVSFPTDLHGEEEPYPLKELEEVSQVVDELIHNRTQSLTESYRRLEQMVVRDRLTGMYNRVRIDEVLEQEVVRASRYQRHFSVIFLDLDHFKQINDNHGHLVGDKILKSLAKHIQGNIRETDTAARWGGEEFLIVLPETELSEAVQVAEKLRQAFEVRPFQLDGYEIPVTLSMGVACCQDGDNIEAILTRADKALYRAKANGRNRTES</sequence>
<evidence type="ECO:0000256" key="2">
    <source>
        <dbReference type="ARBA" id="ARBA00034247"/>
    </source>
</evidence>
<dbReference type="SUPFAM" id="SSF55073">
    <property type="entry name" value="Nucleotide cyclase"/>
    <property type="match status" value="1"/>
</dbReference>
<dbReference type="SUPFAM" id="SSF54427">
    <property type="entry name" value="NTF2-like"/>
    <property type="match status" value="1"/>
</dbReference>
<accession>A0ABT1G8J2</accession>
<dbReference type="Proteomes" id="UP001523550">
    <property type="component" value="Unassembled WGS sequence"/>
</dbReference>
<dbReference type="InterPro" id="IPR029787">
    <property type="entry name" value="Nucleotide_cyclase"/>
</dbReference>
<evidence type="ECO:0000256" key="1">
    <source>
        <dbReference type="ARBA" id="ARBA00012528"/>
    </source>
</evidence>
<evidence type="ECO:0000313" key="4">
    <source>
        <dbReference type="EMBL" id="MCP1727639.1"/>
    </source>
</evidence>
<dbReference type="SMART" id="SM00267">
    <property type="entry name" value="GGDEF"/>
    <property type="match status" value="1"/>
</dbReference>
<dbReference type="InterPro" id="IPR043128">
    <property type="entry name" value="Rev_trsase/Diguanyl_cyclase"/>
</dbReference>
<dbReference type="PROSITE" id="PS50887">
    <property type="entry name" value="GGDEF"/>
    <property type="match status" value="1"/>
</dbReference>
<evidence type="ECO:0000259" key="3">
    <source>
        <dbReference type="PROSITE" id="PS50887"/>
    </source>
</evidence>
<proteinExistence type="predicted"/>
<dbReference type="PANTHER" id="PTHR45138">
    <property type="entry name" value="REGULATORY COMPONENTS OF SENSORY TRANSDUCTION SYSTEM"/>
    <property type="match status" value="1"/>
</dbReference>
<dbReference type="InterPro" id="IPR000160">
    <property type="entry name" value="GGDEF_dom"/>
</dbReference>
<comment type="catalytic activity">
    <reaction evidence="2">
        <text>2 GTP = 3',3'-c-di-GMP + 2 diphosphate</text>
        <dbReference type="Rhea" id="RHEA:24898"/>
        <dbReference type="ChEBI" id="CHEBI:33019"/>
        <dbReference type="ChEBI" id="CHEBI:37565"/>
        <dbReference type="ChEBI" id="CHEBI:58805"/>
        <dbReference type="EC" id="2.7.7.65"/>
    </reaction>
</comment>
<protein>
    <recommendedName>
        <fullName evidence="1">diguanylate cyclase</fullName>
        <ecNumber evidence="1">2.7.7.65</ecNumber>
    </recommendedName>
</protein>
<dbReference type="Gene3D" id="3.10.450.50">
    <property type="match status" value="1"/>
</dbReference>
<dbReference type="Pfam" id="PF00990">
    <property type="entry name" value="GGDEF"/>
    <property type="match status" value="1"/>
</dbReference>
<keyword evidence="5" id="KW-1185">Reference proteome</keyword>
<dbReference type="InterPro" id="IPR032710">
    <property type="entry name" value="NTF2-like_dom_sf"/>
</dbReference>
<dbReference type="PANTHER" id="PTHR45138:SF9">
    <property type="entry name" value="DIGUANYLATE CYCLASE DGCM-RELATED"/>
    <property type="match status" value="1"/>
</dbReference>
<comment type="caution">
    <text evidence="4">The sequence shown here is derived from an EMBL/GenBank/DDBJ whole genome shotgun (WGS) entry which is preliminary data.</text>
</comment>
<dbReference type="Gene3D" id="3.30.70.270">
    <property type="match status" value="1"/>
</dbReference>
<name>A0ABT1G8J2_9GAMM</name>
<dbReference type="EC" id="2.7.7.65" evidence="1"/>
<organism evidence="4 5">
    <name type="scientific">Natronospira proteinivora</name>
    <dbReference type="NCBI Taxonomy" id="1807133"/>
    <lineage>
        <taxon>Bacteria</taxon>
        <taxon>Pseudomonadati</taxon>
        <taxon>Pseudomonadota</taxon>
        <taxon>Gammaproteobacteria</taxon>
        <taxon>Natronospirales</taxon>
        <taxon>Natronospiraceae</taxon>
        <taxon>Natronospira</taxon>
    </lineage>
</organism>
<dbReference type="EMBL" id="JALJYF010000002">
    <property type="protein sequence ID" value="MCP1727639.1"/>
    <property type="molecule type" value="Genomic_DNA"/>
</dbReference>
<feature type="domain" description="GGDEF" evidence="3">
    <location>
        <begin position="210"/>
        <end position="339"/>
    </location>
</feature>
<dbReference type="CDD" id="cd01949">
    <property type="entry name" value="GGDEF"/>
    <property type="match status" value="1"/>
</dbReference>